<dbReference type="InterPro" id="IPR050431">
    <property type="entry name" value="Adaptor_comp_med_subunit"/>
</dbReference>
<sequence>MTLRPSQGKYTFDPVSKIMVWEVGRIESLRRPNIKGSIALQSGIGTPESNPTLTVKFTINQLAISGLKVNRLDMYGEKYKPFKGVKYVTKAGRFQVRT</sequence>
<evidence type="ECO:0000313" key="3">
    <source>
        <dbReference type="EMBL" id="GBN78762.1"/>
    </source>
</evidence>
<dbReference type="EMBL" id="BGPR01018294">
    <property type="protein sequence ID" value="GBN78762.1"/>
    <property type="molecule type" value="Genomic_DNA"/>
</dbReference>
<dbReference type="SUPFAM" id="SSF49447">
    <property type="entry name" value="Second domain of Mu2 adaptin subunit (ap50) of ap2 adaptor"/>
    <property type="match status" value="1"/>
</dbReference>
<dbReference type="PANTHER" id="PTHR10529">
    <property type="entry name" value="AP COMPLEX SUBUNIT MU"/>
    <property type="match status" value="1"/>
</dbReference>
<dbReference type="OrthoDB" id="870at2759"/>
<dbReference type="AlphaFoldDB" id="A0A4Y2Q9Y3"/>
<dbReference type="InterPro" id="IPR028565">
    <property type="entry name" value="MHD"/>
</dbReference>
<dbReference type="PROSITE" id="PS51072">
    <property type="entry name" value="MHD"/>
    <property type="match status" value="1"/>
</dbReference>
<accession>A0A4Y2Q9Y3</accession>
<dbReference type="EMBL" id="BGPR01013506">
    <property type="protein sequence ID" value="GBN60978.1"/>
    <property type="molecule type" value="Genomic_DNA"/>
</dbReference>
<organism evidence="2 4">
    <name type="scientific">Araneus ventricosus</name>
    <name type="common">Orbweaver spider</name>
    <name type="synonym">Epeira ventricosa</name>
    <dbReference type="NCBI Taxonomy" id="182803"/>
    <lineage>
        <taxon>Eukaryota</taxon>
        <taxon>Metazoa</taxon>
        <taxon>Ecdysozoa</taxon>
        <taxon>Arthropoda</taxon>
        <taxon>Chelicerata</taxon>
        <taxon>Arachnida</taxon>
        <taxon>Araneae</taxon>
        <taxon>Araneomorphae</taxon>
        <taxon>Entelegynae</taxon>
        <taxon>Araneoidea</taxon>
        <taxon>Araneidae</taxon>
        <taxon>Araneus</taxon>
    </lineage>
</organism>
<name>A0A4Y2Q9Y3_ARAVE</name>
<feature type="domain" description="MHD" evidence="1">
    <location>
        <begin position="1"/>
        <end position="97"/>
    </location>
</feature>
<evidence type="ECO:0000313" key="2">
    <source>
        <dbReference type="EMBL" id="GBN60978.1"/>
    </source>
</evidence>
<dbReference type="Pfam" id="PF00928">
    <property type="entry name" value="Adap_comp_sub"/>
    <property type="match status" value="1"/>
</dbReference>
<protein>
    <submittedName>
        <fullName evidence="2">AP-3 complex subunit mu-1</fullName>
    </submittedName>
</protein>
<gene>
    <name evidence="2" type="primary">AP3M1_5</name>
    <name evidence="3" type="synonym">AP3M1_3</name>
    <name evidence="2" type="ORF">AVEN_213544_1</name>
    <name evidence="3" type="ORF">AVEN_248412_1</name>
</gene>
<reference evidence="2 4" key="1">
    <citation type="journal article" date="2019" name="Sci. Rep.">
        <title>Orb-weaving spider Araneus ventricosus genome elucidates the spidroin gene catalogue.</title>
        <authorList>
            <person name="Kono N."/>
            <person name="Nakamura H."/>
            <person name="Ohtoshi R."/>
            <person name="Moran D.A.P."/>
            <person name="Shinohara A."/>
            <person name="Yoshida Y."/>
            <person name="Fujiwara M."/>
            <person name="Mori M."/>
            <person name="Tomita M."/>
            <person name="Arakawa K."/>
        </authorList>
    </citation>
    <scope>NUCLEOTIDE SEQUENCE [LARGE SCALE GENOMIC DNA]</scope>
</reference>
<keyword evidence="4" id="KW-1185">Reference proteome</keyword>
<evidence type="ECO:0000313" key="4">
    <source>
        <dbReference type="Proteomes" id="UP000499080"/>
    </source>
</evidence>
<dbReference type="Gene3D" id="2.60.40.1170">
    <property type="entry name" value="Mu homology domain, subdomain B"/>
    <property type="match status" value="2"/>
</dbReference>
<proteinExistence type="predicted"/>
<evidence type="ECO:0000259" key="1">
    <source>
        <dbReference type="PROSITE" id="PS51072"/>
    </source>
</evidence>
<dbReference type="Proteomes" id="UP000499080">
    <property type="component" value="Unassembled WGS sequence"/>
</dbReference>
<dbReference type="InterPro" id="IPR036168">
    <property type="entry name" value="AP2_Mu_C_sf"/>
</dbReference>
<comment type="caution">
    <text evidence="2">The sequence shown here is derived from an EMBL/GenBank/DDBJ whole genome shotgun (WGS) entry which is preliminary data.</text>
</comment>